<dbReference type="Proteomes" id="UP001314229">
    <property type="component" value="Unassembled WGS sequence"/>
</dbReference>
<reference evidence="2 3" key="1">
    <citation type="submission" date="2024-01" db="EMBL/GenBank/DDBJ databases">
        <authorList>
            <person name="Alioto T."/>
            <person name="Alioto T."/>
            <person name="Gomez Garrido J."/>
        </authorList>
    </citation>
    <scope>NUCLEOTIDE SEQUENCE [LARGE SCALE GENOMIC DNA]</scope>
</reference>
<evidence type="ECO:0000313" key="3">
    <source>
        <dbReference type="Proteomes" id="UP001314229"/>
    </source>
</evidence>
<feature type="non-terminal residue" evidence="2">
    <location>
        <position position="1"/>
    </location>
</feature>
<gene>
    <name evidence="2" type="ORF">FSCOSCO3_A012977</name>
</gene>
<dbReference type="AlphaFoldDB" id="A0AAV1QEF0"/>
<proteinExistence type="predicted"/>
<feature type="region of interest" description="Disordered" evidence="1">
    <location>
        <begin position="14"/>
        <end position="49"/>
    </location>
</feature>
<accession>A0AAV1QEF0</accession>
<sequence>QKGEEIVYDEVKVPQKKAEQAADAKKEEDTVYDEVKVPQKKAEQAADTS</sequence>
<protein>
    <submittedName>
        <fullName evidence="2">Uncharacterized protein</fullName>
    </submittedName>
</protein>
<evidence type="ECO:0000313" key="2">
    <source>
        <dbReference type="EMBL" id="CAK6982626.1"/>
    </source>
</evidence>
<organism evidence="2 3">
    <name type="scientific">Scomber scombrus</name>
    <name type="common">Atlantic mackerel</name>
    <name type="synonym">Scomber vernalis</name>
    <dbReference type="NCBI Taxonomy" id="13677"/>
    <lineage>
        <taxon>Eukaryota</taxon>
        <taxon>Metazoa</taxon>
        <taxon>Chordata</taxon>
        <taxon>Craniata</taxon>
        <taxon>Vertebrata</taxon>
        <taxon>Euteleostomi</taxon>
        <taxon>Actinopterygii</taxon>
        <taxon>Neopterygii</taxon>
        <taxon>Teleostei</taxon>
        <taxon>Neoteleostei</taxon>
        <taxon>Acanthomorphata</taxon>
        <taxon>Pelagiaria</taxon>
        <taxon>Scombriformes</taxon>
        <taxon>Scombridae</taxon>
        <taxon>Scomber</taxon>
    </lineage>
</organism>
<feature type="non-terminal residue" evidence="2">
    <location>
        <position position="49"/>
    </location>
</feature>
<name>A0AAV1QEF0_SCOSC</name>
<evidence type="ECO:0000256" key="1">
    <source>
        <dbReference type="SAM" id="MobiDB-lite"/>
    </source>
</evidence>
<comment type="caution">
    <text evidence="2">The sequence shown here is derived from an EMBL/GenBank/DDBJ whole genome shotgun (WGS) entry which is preliminary data.</text>
</comment>
<dbReference type="EMBL" id="CAWUFR010001061">
    <property type="protein sequence ID" value="CAK6982626.1"/>
    <property type="molecule type" value="Genomic_DNA"/>
</dbReference>
<keyword evidence="3" id="KW-1185">Reference proteome</keyword>